<dbReference type="KEGG" id="bfm:BP422_06290"/>
<dbReference type="Gene3D" id="2.130.10.30">
    <property type="entry name" value="Regulator of chromosome condensation 1/beta-lactamase-inhibitor protein II"/>
    <property type="match status" value="2"/>
</dbReference>
<dbReference type="Proteomes" id="UP000197781">
    <property type="component" value="Chromosome"/>
</dbReference>
<dbReference type="PROSITE" id="PS50012">
    <property type="entry name" value="RCC1_3"/>
    <property type="match status" value="6"/>
</dbReference>
<dbReference type="AlphaFoldDB" id="A0A220MDR2"/>
<dbReference type="Pfam" id="PF00415">
    <property type="entry name" value="RCC1"/>
    <property type="match status" value="1"/>
</dbReference>
<dbReference type="Pfam" id="PF25390">
    <property type="entry name" value="WD40_RLD"/>
    <property type="match status" value="1"/>
</dbReference>
<evidence type="ECO:0000259" key="4">
    <source>
        <dbReference type="Pfam" id="PF25390"/>
    </source>
</evidence>
<gene>
    <name evidence="5" type="ORF">BP422_06290</name>
</gene>
<dbReference type="InterPro" id="IPR051553">
    <property type="entry name" value="Ran_GTPase-activating"/>
</dbReference>
<dbReference type="EMBL" id="CP018145">
    <property type="protein sequence ID" value="ASJ53191.1"/>
    <property type="molecule type" value="Genomic_DNA"/>
</dbReference>
<dbReference type="GO" id="GO:0005737">
    <property type="term" value="C:cytoplasm"/>
    <property type="evidence" value="ECO:0007669"/>
    <property type="project" value="TreeGrafter"/>
</dbReference>
<evidence type="ECO:0000313" key="5">
    <source>
        <dbReference type="EMBL" id="ASJ53191.1"/>
    </source>
</evidence>
<keyword evidence="1" id="KW-0344">Guanine-nucleotide releasing factor</keyword>
<dbReference type="RefSeq" id="WP_088907037.1">
    <property type="nucleotide sequence ID" value="NZ_CP018145.1"/>
</dbReference>
<dbReference type="InterPro" id="IPR000408">
    <property type="entry name" value="Reg_chr_condens"/>
</dbReference>
<dbReference type="PANTHER" id="PTHR45982:SF1">
    <property type="entry name" value="REGULATOR OF CHROMOSOME CONDENSATION"/>
    <property type="match status" value="1"/>
</dbReference>
<evidence type="ECO:0000256" key="2">
    <source>
        <dbReference type="ARBA" id="ARBA00022737"/>
    </source>
</evidence>
<dbReference type="SUPFAM" id="SSF50985">
    <property type="entry name" value="RCC1/BLIP-II"/>
    <property type="match status" value="1"/>
</dbReference>
<sequence length="388" mass="40743">MKKVMKKFSVLSTITLLLTANFLSAGANACEEPHGKYQVSTNQNNSFFVKPDGTLWATGYNTLWGNLGDGTADTKNQTTPVQILDDVKFVAAGNSIHSLAIKNDGTVWGWGNNASGQLGSPREIKEVLSPTQVPNLTNVKTVEAGGYFSVALKNDGTVWTLGENAGGVLGVPDTEVPKSYSPIPVETLTDISAISSGGYHTMALKSDGTVWTWGKNSTGQIGVSKDVQMTGVPVQVEGLSNIVAVSAGREFSLALKDDGTVWGWGKNSDLFGASVVGNTYAPVQIKGLENVTYIESGQTHSFAKKSDGTVWGWGANGVGQLGNGAKTSTAVPIEITNLFNFESLSAGTGVSLGVKADGTVWSWGYNAHGELGIGNTNYKISPVQVTLN</sequence>
<protein>
    <recommendedName>
        <fullName evidence="4">RCC1-like domain-containing protein</fullName>
    </recommendedName>
</protein>
<dbReference type="GO" id="GO:0005085">
    <property type="term" value="F:guanyl-nucleotide exchange factor activity"/>
    <property type="evidence" value="ECO:0007669"/>
    <property type="project" value="TreeGrafter"/>
</dbReference>
<dbReference type="PRINTS" id="PR00633">
    <property type="entry name" value="RCCNDNSATION"/>
</dbReference>
<proteinExistence type="predicted"/>
<dbReference type="InterPro" id="IPR058923">
    <property type="entry name" value="RCC1-like_dom"/>
</dbReference>
<dbReference type="PANTHER" id="PTHR45982">
    <property type="entry name" value="REGULATOR OF CHROMOSOME CONDENSATION"/>
    <property type="match status" value="1"/>
</dbReference>
<reference evidence="5 6" key="1">
    <citation type="submission" date="2016-11" db="EMBL/GenBank/DDBJ databases">
        <authorList>
            <person name="Jaros S."/>
            <person name="Januszkiewicz K."/>
            <person name="Wedrychowicz H."/>
        </authorList>
    </citation>
    <scope>NUCLEOTIDE SEQUENCE [LARGE SCALE GENOMIC DNA]</scope>
    <source>
        <strain evidence="5 6">NF2</strain>
    </source>
</reference>
<accession>A0A220MDR2</accession>
<keyword evidence="2" id="KW-0677">Repeat</keyword>
<evidence type="ECO:0000256" key="3">
    <source>
        <dbReference type="SAM" id="SignalP"/>
    </source>
</evidence>
<feature type="domain" description="RCC1-like" evidence="4">
    <location>
        <begin position="183"/>
        <end position="385"/>
    </location>
</feature>
<feature type="chain" id="PRO_5012397578" description="RCC1-like domain-containing protein" evidence="3">
    <location>
        <begin position="30"/>
        <end position="388"/>
    </location>
</feature>
<evidence type="ECO:0000313" key="6">
    <source>
        <dbReference type="Proteomes" id="UP000197781"/>
    </source>
</evidence>
<dbReference type="InterPro" id="IPR009091">
    <property type="entry name" value="RCC1/BLIP-II"/>
</dbReference>
<feature type="signal peptide" evidence="3">
    <location>
        <begin position="1"/>
        <end position="29"/>
    </location>
</feature>
<dbReference type="PROSITE" id="PS00626">
    <property type="entry name" value="RCC1_2"/>
    <property type="match status" value="1"/>
</dbReference>
<keyword evidence="3" id="KW-0732">Signal</keyword>
<organism evidence="5 6">
    <name type="scientific">Brevibacillus formosus</name>
    <dbReference type="NCBI Taxonomy" id="54913"/>
    <lineage>
        <taxon>Bacteria</taxon>
        <taxon>Bacillati</taxon>
        <taxon>Bacillota</taxon>
        <taxon>Bacilli</taxon>
        <taxon>Bacillales</taxon>
        <taxon>Paenibacillaceae</taxon>
        <taxon>Brevibacillus</taxon>
    </lineage>
</organism>
<name>A0A220MDR2_9BACL</name>
<evidence type="ECO:0000256" key="1">
    <source>
        <dbReference type="ARBA" id="ARBA00022658"/>
    </source>
</evidence>